<feature type="region of interest" description="Disordered" evidence="1">
    <location>
        <begin position="207"/>
        <end position="228"/>
    </location>
</feature>
<feature type="compositionally biased region" description="Basic and acidic residues" evidence="1">
    <location>
        <begin position="336"/>
        <end position="357"/>
    </location>
</feature>
<feature type="region of interest" description="Disordered" evidence="1">
    <location>
        <begin position="336"/>
        <end position="368"/>
    </location>
</feature>
<evidence type="ECO:0008006" key="6">
    <source>
        <dbReference type="Google" id="ProtNLM"/>
    </source>
</evidence>
<feature type="region of interest" description="Disordered" evidence="1">
    <location>
        <begin position="83"/>
        <end position="105"/>
    </location>
</feature>
<feature type="region of interest" description="Disordered" evidence="1">
    <location>
        <begin position="464"/>
        <end position="518"/>
    </location>
</feature>
<dbReference type="InterPro" id="IPR025486">
    <property type="entry name" value="DUF4378"/>
</dbReference>
<comment type="caution">
    <text evidence="4">The sequence shown here is derived from an EMBL/GenBank/DDBJ whole genome shotgun (WGS) entry which is preliminary data.</text>
</comment>
<dbReference type="EMBL" id="JAXQNO010000011">
    <property type="protein sequence ID" value="KAK4789337.1"/>
    <property type="molecule type" value="Genomic_DNA"/>
</dbReference>
<evidence type="ECO:0000313" key="5">
    <source>
        <dbReference type="Proteomes" id="UP001346149"/>
    </source>
</evidence>
<organism evidence="4 5">
    <name type="scientific">Trapa natans</name>
    <name type="common">Water chestnut</name>
    <dbReference type="NCBI Taxonomy" id="22666"/>
    <lineage>
        <taxon>Eukaryota</taxon>
        <taxon>Viridiplantae</taxon>
        <taxon>Streptophyta</taxon>
        <taxon>Embryophyta</taxon>
        <taxon>Tracheophyta</taxon>
        <taxon>Spermatophyta</taxon>
        <taxon>Magnoliopsida</taxon>
        <taxon>eudicotyledons</taxon>
        <taxon>Gunneridae</taxon>
        <taxon>Pentapetalae</taxon>
        <taxon>rosids</taxon>
        <taxon>malvids</taxon>
        <taxon>Myrtales</taxon>
        <taxon>Lythraceae</taxon>
        <taxon>Trapa</taxon>
    </lineage>
</organism>
<dbReference type="PANTHER" id="PTHR21726">
    <property type="entry name" value="PHOSPHATIDYLINOSITOL N-ACETYLGLUCOSAMINYLTRANSFERASE SUBUNIT P DOWN SYNDROME CRITICAL REGION PROTEIN 5 -RELATED"/>
    <property type="match status" value="1"/>
</dbReference>
<sequence>MATGGETAKAARSLAVVEKRQASRPKGVCAGILFQIFDWHRRFAKKKVFSKKLLPSARPKKMTRNLKGVEKMPVVKHNYIGDKMKGSGGFPTSRGTKNVDIERNPDMEKPGLVARLMGLESVPSLHREEKVKNISSHENYDDKASKPVRINHGLGMIEEMNPGKGQMSQERPQRLQKTGLSVTQPITKHGSKSLKIKGVLCESKKQNPVKLPSPVKKPRITSSKSASHKSRLLGVATRILEPRLQCRDKERSALTYSESMHPASSYEVTVESSATEKTRHVKCSPVLNKSIVNQYVDHHRMERPLVSEFSSAPCQGTVHNKVNLTVPAADTEKVFSKRGQEESMSLKDDRVPSEHQKMQHSPTKKCAPHRKEPALIAAMKSGRVSSAATPVSVRKDFVALNRNLSGQTRPRVLKDESSSTDAMRSSRGRRYDSASDLRSPVRRMMTARNVTVCDSVTGKSKKVTSVRVTGNGKTNDRSGVISFTFNSPLKQDTSSSAEAEYKKSNNSRDMEDSSLETSNKKDCFRDHLAIRGDALGSLLEQKLKELRSQEDDDSSNGSTSPKKPTGMILQELIAALTTALSRDCHMQNINEAAQVKSRKDGPVIEPPCDANHFSPGSVLNASFSNDSCASNSLDDRSGMTELMDFCWHLPQQLETVDDPSEPAIKQEKDRAYLGIMINLISCINNALNQLNLAGTWLSGSKLSYSKEVLLHSEMLFSSKTSPRWFSTEDIIINHSLFEELESLVMSKWTNTGWFNGLVGLKAEKQIKEFLFDCLLECLELNYHPCSNFGYQSWRRLPSHLSKKILVQDLEEGLHRWVGLSGMSVDEAIDWEMSHYLGKWIDFDIEAFESGCEIERDILQCMVEEIVQDISQGSRENSQFSSLCP</sequence>
<accession>A0AAN7M020</accession>
<evidence type="ECO:0000259" key="2">
    <source>
        <dbReference type="Pfam" id="PF14309"/>
    </source>
</evidence>
<dbReference type="InterPro" id="IPR032795">
    <property type="entry name" value="DUF3741-assoc"/>
</dbReference>
<dbReference type="PANTHER" id="PTHR21726:SF61">
    <property type="entry name" value="DNAA INITIATOR-ASSOCIATING PROTEIN"/>
    <property type="match status" value="1"/>
</dbReference>
<keyword evidence="5" id="KW-1185">Reference proteome</keyword>
<proteinExistence type="predicted"/>
<feature type="compositionally biased region" description="Basic and acidic residues" evidence="1">
    <location>
        <begin position="499"/>
        <end position="511"/>
    </location>
</feature>
<feature type="region of interest" description="Disordered" evidence="1">
    <location>
        <begin position="408"/>
        <end position="438"/>
    </location>
</feature>
<feature type="domain" description="DUF3741" evidence="3">
    <location>
        <begin position="102"/>
        <end position="127"/>
    </location>
</feature>
<dbReference type="Pfam" id="PF14309">
    <property type="entry name" value="DUF4378"/>
    <property type="match status" value="1"/>
</dbReference>
<feature type="compositionally biased region" description="Polar residues" evidence="1">
    <location>
        <begin position="481"/>
        <end position="497"/>
    </location>
</feature>
<reference evidence="4 5" key="1">
    <citation type="journal article" date="2023" name="Hortic Res">
        <title>Pangenome of water caltrop reveals structural variations and asymmetric subgenome divergence after allopolyploidization.</title>
        <authorList>
            <person name="Zhang X."/>
            <person name="Chen Y."/>
            <person name="Wang L."/>
            <person name="Yuan Y."/>
            <person name="Fang M."/>
            <person name="Shi L."/>
            <person name="Lu R."/>
            <person name="Comes H.P."/>
            <person name="Ma Y."/>
            <person name="Chen Y."/>
            <person name="Huang G."/>
            <person name="Zhou Y."/>
            <person name="Zheng Z."/>
            <person name="Qiu Y."/>
        </authorList>
    </citation>
    <scope>NUCLEOTIDE SEQUENCE [LARGE SCALE GENOMIC DNA]</scope>
    <source>
        <strain evidence="4">F231</strain>
    </source>
</reference>
<dbReference type="AlphaFoldDB" id="A0AAN7M020"/>
<dbReference type="Proteomes" id="UP001346149">
    <property type="component" value="Unassembled WGS sequence"/>
</dbReference>
<feature type="domain" description="DUF4378" evidence="2">
    <location>
        <begin position="702"/>
        <end position="864"/>
    </location>
</feature>
<evidence type="ECO:0000313" key="4">
    <source>
        <dbReference type="EMBL" id="KAK4789337.1"/>
    </source>
</evidence>
<evidence type="ECO:0000259" key="3">
    <source>
        <dbReference type="Pfam" id="PF14383"/>
    </source>
</evidence>
<evidence type="ECO:0000256" key="1">
    <source>
        <dbReference type="SAM" id="MobiDB-lite"/>
    </source>
</evidence>
<gene>
    <name evidence="4" type="ORF">SAY86_020656</name>
</gene>
<name>A0AAN7M020_TRANT</name>
<dbReference type="Pfam" id="PF14383">
    <property type="entry name" value="VARLMGL"/>
    <property type="match status" value="1"/>
</dbReference>
<feature type="region of interest" description="Disordered" evidence="1">
    <location>
        <begin position="546"/>
        <end position="565"/>
    </location>
</feature>
<protein>
    <recommendedName>
        <fullName evidence="6">DUF4378 domain-containing protein</fullName>
    </recommendedName>
</protein>